<dbReference type="PROSITE" id="PS51007">
    <property type="entry name" value="CYTC"/>
    <property type="match status" value="1"/>
</dbReference>
<evidence type="ECO:0000259" key="5">
    <source>
        <dbReference type="PROSITE" id="PS51007"/>
    </source>
</evidence>
<keyword evidence="2 3" id="KW-0408">Iron</keyword>
<organism evidence="6">
    <name type="scientific">Telmatobacter sp. DSM 110680</name>
    <dbReference type="NCBI Taxonomy" id="3036704"/>
    <lineage>
        <taxon>Bacteria</taxon>
        <taxon>Pseudomonadati</taxon>
        <taxon>Acidobacteriota</taxon>
        <taxon>Terriglobia</taxon>
        <taxon>Terriglobales</taxon>
        <taxon>Acidobacteriaceae</taxon>
        <taxon>Telmatobacter</taxon>
    </lineage>
</organism>
<dbReference type="AlphaFoldDB" id="A0AAU7DNA3"/>
<dbReference type="InterPro" id="IPR009056">
    <property type="entry name" value="Cyt_c-like_dom"/>
</dbReference>
<dbReference type="GO" id="GO:0009055">
    <property type="term" value="F:electron transfer activity"/>
    <property type="evidence" value="ECO:0007669"/>
    <property type="project" value="InterPro"/>
</dbReference>
<dbReference type="RefSeq" id="WP_348264013.1">
    <property type="nucleotide sequence ID" value="NZ_CP121196.1"/>
</dbReference>
<evidence type="ECO:0000256" key="1">
    <source>
        <dbReference type="ARBA" id="ARBA00022723"/>
    </source>
</evidence>
<feature type="signal peptide" evidence="4">
    <location>
        <begin position="1"/>
        <end position="33"/>
    </location>
</feature>
<dbReference type="GO" id="GO:0020037">
    <property type="term" value="F:heme binding"/>
    <property type="evidence" value="ECO:0007669"/>
    <property type="project" value="InterPro"/>
</dbReference>
<evidence type="ECO:0000256" key="3">
    <source>
        <dbReference type="PROSITE-ProRule" id="PRU00433"/>
    </source>
</evidence>
<dbReference type="GO" id="GO:0046872">
    <property type="term" value="F:metal ion binding"/>
    <property type="evidence" value="ECO:0007669"/>
    <property type="project" value="UniProtKB-KW"/>
</dbReference>
<sequence length="222" mass="23409">MTRNVWLKIVCTGAVVAAVFVSVSFSNAPGAKAQSGGDSRIQIGMAAAPVPLNMKGKNPALVGLGSYFVNVVGDCNGCHSNGPQTEYVPGKNPYFNQPKMVNTATYLGGGRDFGALIPGSAHIISRNLTPDASGLPEGGNTFQQFLTIMRTGADLDHRHPNCTGAPNAGCIPAPFDGNLLQVMPWPNLKDLSDNDLRAIYEYLGAVPCIQGNDAYEPANRCE</sequence>
<name>A0AAU7DNA3_9BACT</name>
<keyword evidence="3" id="KW-0349">Heme</keyword>
<gene>
    <name evidence="6" type="ORF">P8935_05645</name>
</gene>
<keyword evidence="4" id="KW-0732">Signal</keyword>
<protein>
    <recommendedName>
        <fullName evidence="5">Cytochrome c domain-containing protein</fullName>
    </recommendedName>
</protein>
<feature type="chain" id="PRO_5043571300" description="Cytochrome c domain-containing protein" evidence="4">
    <location>
        <begin position="34"/>
        <end position="222"/>
    </location>
</feature>
<feature type="domain" description="Cytochrome c" evidence="5">
    <location>
        <begin position="60"/>
        <end position="207"/>
    </location>
</feature>
<dbReference type="EMBL" id="CP121196">
    <property type="protein sequence ID" value="XBH18795.1"/>
    <property type="molecule type" value="Genomic_DNA"/>
</dbReference>
<keyword evidence="1 3" id="KW-0479">Metal-binding</keyword>
<evidence type="ECO:0000256" key="2">
    <source>
        <dbReference type="ARBA" id="ARBA00023004"/>
    </source>
</evidence>
<proteinExistence type="predicted"/>
<evidence type="ECO:0000313" key="6">
    <source>
        <dbReference type="EMBL" id="XBH18795.1"/>
    </source>
</evidence>
<evidence type="ECO:0000256" key="4">
    <source>
        <dbReference type="SAM" id="SignalP"/>
    </source>
</evidence>
<accession>A0AAU7DNA3</accession>
<reference evidence="6" key="1">
    <citation type="submission" date="2023-03" db="EMBL/GenBank/DDBJ databases">
        <title>Edaphobacter sp.</title>
        <authorList>
            <person name="Huber K.J."/>
            <person name="Papendorf J."/>
            <person name="Pilke C."/>
            <person name="Bunk B."/>
            <person name="Sproeer C."/>
            <person name="Pester M."/>
        </authorList>
    </citation>
    <scope>NUCLEOTIDE SEQUENCE</scope>
    <source>
        <strain evidence="6">DSM 110680</strain>
    </source>
</reference>